<keyword evidence="1" id="KW-0689">Ribosomal protein</keyword>
<reference evidence="3 4" key="1">
    <citation type="submission" date="2024-08" db="EMBL/GenBank/DDBJ databases">
        <authorList>
            <person name="Cucini C."/>
            <person name="Frati F."/>
        </authorList>
    </citation>
    <scope>NUCLEOTIDE SEQUENCE [LARGE SCALE GENOMIC DNA]</scope>
</reference>
<comment type="caution">
    <text evidence="3">The sequence shown here is derived from an EMBL/GenBank/DDBJ whole genome shotgun (WGS) entry which is preliminary data.</text>
</comment>
<dbReference type="PANTHER" id="PTHR13479">
    <property type="entry name" value="30S RIBOSOMAL PROTEIN S18"/>
    <property type="match status" value="1"/>
</dbReference>
<dbReference type="EMBL" id="CAXLJM020000046">
    <property type="protein sequence ID" value="CAL8111434.1"/>
    <property type="molecule type" value="Genomic_DNA"/>
</dbReference>
<protein>
    <recommendedName>
        <fullName evidence="5">28S ribosomal protein S18a, mitochondrial</fullName>
    </recommendedName>
</protein>
<keyword evidence="4" id="KW-1185">Reference proteome</keyword>
<evidence type="ECO:0000313" key="4">
    <source>
        <dbReference type="Proteomes" id="UP001642540"/>
    </source>
</evidence>
<organism evidence="3 4">
    <name type="scientific">Orchesella dallaii</name>
    <dbReference type="NCBI Taxonomy" id="48710"/>
    <lineage>
        <taxon>Eukaryota</taxon>
        <taxon>Metazoa</taxon>
        <taxon>Ecdysozoa</taxon>
        <taxon>Arthropoda</taxon>
        <taxon>Hexapoda</taxon>
        <taxon>Collembola</taxon>
        <taxon>Entomobryomorpha</taxon>
        <taxon>Entomobryoidea</taxon>
        <taxon>Orchesellidae</taxon>
        <taxon>Orchesellinae</taxon>
        <taxon>Orchesella</taxon>
    </lineage>
</organism>
<dbReference type="Gene3D" id="4.10.640.10">
    <property type="entry name" value="Ribosomal protein S18"/>
    <property type="match status" value="1"/>
</dbReference>
<dbReference type="Pfam" id="PF01084">
    <property type="entry name" value="Ribosomal_S18"/>
    <property type="match status" value="1"/>
</dbReference>
<dbReference type="PANTHER" id="PTHR13479:SF66">
    <property type="entry name" value="LARGE RIBOSOMAL SUBUNIT PROTEIN ML66"/>
    <property type="match status" value="1"/>
</dbReference>
<dbReference type="InterPro" id="IPR001648">
    <property type="entry name" value="Ribosomal_bS18"/>
</dbReference>
<evidence type="ECO:0000313" key="3">
    <source>
        <dbReference type="EMBL" id="CAL8111434.1"/>
    </source>
</evidence>
<accession>A0ABP1QY71</accession>
<evidence type="ECO:0008006" key="5">
    <source>
        <dbReference type="Google" id="ProtNLM"/>
    </source>
</evidence>
<name>A0ABP1QY71_9HEXA</name>
<evidence type="ECO:0000256" key="1">
    <source>
        <dbReference type="ARBA" id="ARBA00022980"/>
    </source>
</evidence>
<dbReference type="InterPro" id="IPR036870">
    <property type="entry name" value="Ribosomal_bS18_sf"/>
</dbReference>
<gene>
    <name evidence="3" type="ORF">ODALV1_LOCUS15035</name>
</gene>
<dbReference type="SUPFAM" id="SSF46911">
    <property type="entry name" value="Ribosomal protein S18"/>
    <property type="match status" value="1"/>
</dbReference>
<proteinExistence type="predicted"/>
<keyword evidence="2" id="KW-0687">Ribonucleoprotein</keyword>
<dbReference type="Proteomes" id="UP001642540">
    <property type="component" value="Unassembled WGS sequence"/>
</dbReference>
<sequence>MARITSPLWFGLKNLISKPAIGNLRVKPHLTLTQKSLSTTCACKVKQITVNEVDDKIVIEGKVVPSPREKYLAKLPTNPTGCKECPLCRLGLTVRHTDVLIISQFVNSKGKQLPREVTGLCREKHKRMDYLIVMAEKAGLIDREVERKVVHNGLTYYEPEEWDEPHFHKYYDETVIDEFLYSRRKRH</sequence>
<evidence type="ECO:0000256" key="2">
    <source>
        <dbReference type="ARBA" id="ARBA00023274"/>
    </source>
</evidence>